<dbReference type="PANTHER" id="PTHR42891:SF1">
    <property type="entry name" value="D-GLYCERO-BETA-D-MANNO-HEPTOSE-1,7-BISPHOSPHATE 7-PHOSPHATASE"/>
    <property type="match status" value="1"/>
</dbReference>
<dbReference type="AlphaFoldDB" id="A0A7G1KQX6"/>
<sequence length="510" mass="54119">MASAALDYTIVIPTIGRAGLTAVLRAVDRSQGPAPAEIVVVDDRPPDRAGPDAPLPLPDVGIPLRVVRSGGRGPAAARNVGWRSAHSEWIVFLDDDVVPAADWRTRLADDLTPLPPDAAGSQARIWVPLPAGRLPTDAERGTAALATSRWITADMAYRRAVLAEVGGFDERFRRAYREDSDLALRIVRTGRHIAAGARVTTHPPATGSLLSSLRAQAGNADNALLRNKFGPTWRQQIGEGGGRLRRHAAVTAAGLAAVACTLLRRRGPAAAATALWLTGTTEFAARRIAAGPRTLPEITAMVVTSVLIPPAACWHRLRGEWQVARRARRPRPVATPPLALLFDRDDTLIVDVPYLSDPALVQPVPRSRQVLDRLRAAGVRLGVVSNQSGVARALISPEQLRAVMDRVEELLGPFDTWQFCPHHADDDCACRKPKPGLVTAAAAALGVPPQRCVVVGDIGADVEAALAAGARAILVPTAKTLPEEIIRAKSAALVAPDLESAVELALAGAR</sequence>
<dbReference type="GO" id="GO:0005975">
    <property type="term" value="P:carbohydrate metabolic process"/>
    <property type="evidence" value="ECO:0007669"/>
    <property type="project" value="InterPro"/>
</dbReference>
<dbReference type="Pfam" id="PF00535">
    <property type="entry name" value="Glycos_transf_2"/>
    <property type="match status" value="1"/>
</dbReference>
<dbReference type="InterPro" id="IPR036412">
    <property type="entry name" value="HAD-like_sf"/>
</dbReference>
<evidence type="ECO:0000256" key="7">
    <source>
        <dbReference type="ARBA" id="ARBA00031828"/>
    </source>
</evidence>
<dbReference type="GO" id="GO:0016791">
    <property type="term" value="F:phosphatase activity"/>
    <property type="evidence" value="ECO:0007669"/>
    <property type="project" value="InterPro"/>
</dbReference>
<dbReference type="NCBIfam" id="TIGR01509">
    <property type="entry name" value="HAD-SF-IA-v3"/>
    <property type="match status" value="1"/>
</dbReference>
<accession>A0A7G1KQX6</accession>
<dbReference type="InterPro" id="IPR004446">
    <property type="entry name" value="Heptose_bisP_phosphatase"/>
</dbReference>
<dbReference type="GO" id="GO:0005737">
    <property type="term" value="C:cytoplasm"/>
    <property type="evidence" value="ECO:0007669"/>
    <property type="project" value="UniProtKB-SubCell"/>
</dbReference>
<evidence type="ECO:0000256" key="1">
    <source>
        <dbReference type="ARBA" id="ARBA00004496"/>
    </source>
</evidence>
<feature type="domain" description="Glycosyltransferase 2-like" evidence="8">
    <location>
        <begin position="9"/>
        <end position="119"/>
    </location>
</feature>
<dbReference type="Proteomes" id="UP000516173">
    <property type="component" value="Chromosome"/>
</dbReference>
<evidence type="ECO:0000313" key="10">
    <source>
        <dbReference type="Proteomes" id="UP000516173"/>
    </source>
</evidence>
<keyword evidence="6" id="KW-0119">Carbohydrate metabolism</keyword>
<dbReference type="Pfam" id="PF13242">
    <property type="entry name" value="Hydrolase_like"/>
    <property type="match status" value="1"/>
</dbReference>
<evidence type="ECO:0000313" key="9">
    <source>
        <dbReference type="EMBL" id="BCK56603.1"/>
    </source>
</evidence>
<dbReference type="NCBIfam" id="TIGR01662">
    <property type="entry name" value="HAD-SF-IIIA"/>
    <property type="match status" value="1"/>
</dbReference>
<dbReference type="SUPFAM" id="SSF56784">
    <property type="entry name" value="HAD-like"/>
    <property type="match status" value="1"/>
</dbReference>
<keyword evidence="3" id="KW-0963">Cytoplasm</keyword>
<dbReference type="Gene3D" id="3.90.550.10">
    <property type="entry name" value="Spore Coat Polysaccharide Biosynthesis Protein SpsA, Chain A"/>
    <property type="match status" value="1"/>
</dbReference>
<dbReference type="Gene3D" id="3.40.50.1000">
    <property type="entry name" value="HAD superfamily/HAD-like"/>
    <property type="match status" value="1"/>
</dbReference>
<dbReference type="GeneID" id="80348840"/>
<gene>
    <name evidence="9" type="ORF">NWFMUON74_43750</name>
</gene>
<keyword evidence="4" id="KW-0479">Metal-binding</keyword>
<dbReference type="InterPro" id="IPR006543">
    <property type="entry name" value="Histidinol-phos"/>
</dbReference>
<dbReference type="PANTHER" id="PTHR42891">
    <property type="entry name" value="D-GLYCERO-BETA-D-MANNO-HEPTOSE-1,7-BISPHOSPHATE 7-PHOSPHATASE"/>
    <property type="match status" value="1"/>
</dbReference>
<dbReference type="InterPro" id="IPR023214">
    <property type="entry name" value="HAD_sf"/>
</dbReference>
<reference evidence="9 10" key="1">
    <citation type="submission" date="2020-08" db="EMBL/GenBank/DDBJ databases">
        <title>Genome Sequencing of Nocardia wallacei strain FMUON74 and assembly.</title>
        <authorList>
            <person name="Toyokawa M."/>
            <person name="Uesaka K."/>
        </authorList>
    </citation>
    <scope>NUCLEOTIDE SEQUENCE [LARGE SCALE GENOMIC DNA]</scope>
    <source>
        <strain evidence="9 10">FMUON74</strain>
    </source>
</reference>
<dbReference type="RefSeq" id="WP_187683643.1">
    <property type="nucleotide sequence ID" value="NZ_AP023396.1"/>
</dbReference>
<dbReference type="InterPro" id="IPR006549">
    <property type="entry name" value="HAD-SF_hydro_IIIA"/>
</dbReference>
<dbReference type="KEGG" id="nwl:NWFMUON74_43750"/>
<protein>
    <recommendedName>
        <fullName evidence="7">D,D-heptose 1,7-bisphosphate phosphatase</fullName>
    </recommendedName>
</protein>
<organism evidence="9 10">
    <name type="scientific">Nocardia wallacei</name>
    <dbReference type="NCBI Taxonomy" id="480035"/>
    <lineage>
        <taxon>Bacteria</taxon>
        <taxon>Bacillati</taxon>
        <taxon>Actinomycetota</taxon>
        <taxon>Actinomycetes</taxon>
        <taxon>Mycobacteriales</taxon>
        <taxon>Nocardiaceae</taxon>
        <taxon>Nocardia</taxon>
    </lineage>
</organism>
<evidence type="ECO:0000256" key="5">
    <source>
        <dbReference type="ARBA" id="ARBA00022801"/>
    </source>
</evidence>
<comment type="subcellular location">
    <subcellularLocation>
        <location evidence="1">Cytoplasm</location>
    </subcellularLocation>
</comment>
<evidence type="ECO:0000256" key="6">
    <source>
        <dbReference type="ARBA" id="ARBA00023277"/>
    </source>
</evidence>
<keyword evidence="5" id="KW-0378">Hydrolase</keyword>
<proteinExistence type="inferred from homology"/>
<dbReference type="InterPro" id="IPR006439">
    <property type="entry name" value="HAD-SF_hydro_IA"/>
</dbReference>
<keyword evidence="10" id="KW-1185">Reference proteome</keyword>
<dbReference type="EMBL" id="AP023396">
    <property type="protein sequence ID" value="BCK56603.1"/>
    <property type="molecule type" value="Genomic_DNA"/>
</dbReference>
<dbReference type="InterPro" id="IPR001173">
    <property type="entry name" value="Glyco_trans_2-like"/>
</dbReference>
<evidence type="ECO:0000259" key="8">
    <source>
        <dbReference type="Pfam" id="PF00535"/>
    </source>
</evidence>
<dbReference type="InterPro" id="IPR029044">
    <property type="entry name" value="Nucleotide-diphossugar_trans"/>
</dbReference>
<evidence type="ECO:0000256" key="3">
    <source>
        <dbReference type="ARBA" id="ARBA00022490"/>
    </source>
</evidence>
<evidence type="ECO:0000256" key="2">
    <source>
        <dbReference type="ARBA" id="ARBA00005628"/>
    </source>
</evidence>
<comment type="similarity">
    <text evidence="2">Belongs to the GmhB family.</text>
</comment>
<dbReference type="SUPFAM" id="SSF53448">
    <property type="entry name" value="Nucleotide-diphospho-sugar transferases"/>
    <property type="match status" value="1"/>
</dbReference>
<evidence type="ECO:0000256" key="4">
    <source>
        <dbReference type="ARBA" id="ARBA00022723"/>
    </source>
</evidence>
<dbReference type="GO" id="GO:0046872">
    <property type="term" value="F:metal ion binding"/>
    <property type="evidence" value="ECO:0007669"/>
    <property type="project" value="UniProtKB-KW"/>
</dbReference>
<dbReference type="NCBIfam" id="TIGR01656">
    <property type="entry name" value="Histidinol-ppas"/>
    <property type="match status" value="1"/>
</dbReference>
<name>A0A7G1KQX6_9NOCA</name>